<reference evidence="1" key="1">
    <citation type="submission" date="2023-03" db="EMBL/GenBank/DDBJ databases">
        <authorList>
            <person name="Steffen K."/>
            <person name="Cardenas P."/>
        </authorList>
    </citation>
    <scope>NUCLEOTIDE SEQUENCE</scope>
</reference>
<protein>
    <submittedName>
        <fullName evidence="1">Uncharacterized protein</fullName>
    </submittedName>
</protein>
<proteinExistence type="predicted"/>
<sequence length="42" mass="5103">MYLYGDEETTRDTCFFFRLLWKNSEPENYILGWKNSFGQSQS</sequence>
<dbReference type="Proteomes" id="UP001174909">
    <property type="component" value="Unassembled WGS sequence"/>
</dbReference>
<comment type="caution">
    <text evidence="1">The sequence shown here is derived from an EMBL/GenBank/DDBJ whole genome shotgun (WGS) entry which is preliminary data.</text>
</comment>
<gene>
    <name evidence="1" type="ORF">GBAR_LOCUS16566</name>
</gene>
<evidence type="ECO:0000313" key="1">
    <source>
        <dbReference type="EMBL" id="CAI8029141.1"/>
    </source>
</evidence>
<organism evidence="1 2">
    <name type="scientific">Geodia barretti</name>
    <name type="common">Barrett's horny sponge</name>
    <dbReference type="NCBI Taxonomy" id="519541"/>
    <lineage>
        <taxon>Eukaryota</taxon>
        <taxon>Metazoa</taxon>
        <taxon>Porifera</taxon>
        <taxon>Demospongiae</taxon>
        <taxon>Heteroscleromorpha</taxon>
        <taxon>Tetractinellida</taxon>
        <taxon>Astrophorina</taxon>
        <taxon>Geodiidae</taxon>
        <taxon>Geodia</taxon>
    </lineage>
</organism>
<dbReference type="AlphaFoldDB" id="A0AA35WU88"/>
<keyword evidence="2" id="KW-1185">Reference proteome</keyword>
<dbReference type="EMBL" id="CASHTH010002382">
    <property type="protein sequence ID" value="CAI8029141.1"/>
    <property type="molecule type" value="Genomic_DNA"/>
</dbReference>
<accession>A0AA35WU88</accession>
<evidence type="ECO:0000313" key="2">
    <source>
        <dbReference type="Proteomes" id="UP001174909"/>
    </source>
</evidence>
<name>A0AA35WU88_GEOBA</name>